<sequence>MVEKIDLESVAKDFDQFLKTSSLSRADSLFLESDTIYIIEDTNCYAVDLLDERVFEEFVAEIVKKMWGSLTILLWWARENLENLKGKKRVFILNLGVDEKTARMIPLIICELNKYRNGAYEEIQYEGVERESRGIYQTP</sequence>
<dbReference type="EMBL" id="DSZU01000026">
    <property type="protein sequence ID" value="HGV54769.1"/>
    <property type="molecule type" value="Genomic_DNA"/>
</dbReference>
<dbReference type="AlphaFoldDB" id="A0A832GNA2"/>
<proteinExistence type="predicted"/>
<reference evidence="1" key="1">
    <citation type="journal article" date="2020" name="mSystems">
        <title>Genome- and Community-Level Interaction Insights into Carbon Utilization and Element Cycling Functions of Hydrothermarchaeota in Hydrothermal Sediment.</title>
        <authorList>
            <person name="Zhou Z."/>
            <person name="Liu Y."/>
            <person name="Xu W."/>
            <person name="Pan J."/>
            <person name="Luo Z.H."/>
            <person name="Li M."/>
        </authorList>
    </citation>
    <scope>NUCLEOTIDE SEQUENCE [LARGE SCALE GENOMIC DNA]</scope>
    <source>
        <strain evidence="1">SpSt-605</strain>
    </source>
</reference>
<name>A0A832GNA2_9BACT</name>
<protein>
    <submittedName>
        <fullName evidence="1">Uncharacterized protein</fullName>
    </submittedName>
</protein>
<comment type="caution">
    <text evidence="1">The sequence shown here is derived from an EMBL/GenBank/DDBJ whole genome shotgun (WGS) entry which is preliminary data.</text>
</comment>
<evidence type="ECO:0000313" key="1">
    <source>
        <dbReference type="EMBL" id="HGV54769.1"/>
    </source>
</evidence>
<accession>A0A832GNA2</accession>
<gene>
    <name evidence="1" type="ORF">ENT73_01595</name>
</gene>
<organism evidence="1">
    <name type="scientific">Caldimicrobium thiodismutans</name>
    <dbReference type="NCBI Taxonomy" id="1653476"/>
    <lineage>
        <taxon>Bacteria</taxon>
        <taxon>Pseudomonadati</taxon>
        <taxon>Thermodesulfobacteriota</taxon>
        <taxon>Thermodesulfobacteria</taxon>
        <taxon>Thermodesulfobacteriales</taxon>
        <taxon>Thermodesulfobacteriaceae</taxon>
        <taxon>Caldimicrobium</taxon>
    </lineage>
</organism>